<dbReference type="SMART" id="SM00479">
    <property type="entry name" value="EXOIII"/>
    <property type="match status" value="1"/>
</dbReference>
<dbReference type="GO" id="GO:0003676">
    <property type="term" value="F:nucleic acid binding"/>
    <property type="evidence" value="ECO:0007669"/>
    <property type="project" value="InterPro"/>
</dbReference>
<name>A0A0F9PMI1_9ZZZZ</name>
<feature type="domain" description="Exonuclease" evidence="1">
    <location>
        <begin position="2"/>
        <end position="186"/>
    </location>
</feature>
<sequence>MKVAVVDIETTGLDALNELILEIGIVELNIETGETKVLFNNFVKETSFGEEYRNAWIFDNSDMKFEDGLNAPNLEKFRNELQEIFNNYDVTAFNKTFDLGFLKARGFHFPKELPCIMITATGICKIPFTKGIRKERYGNREFKWPKVQEAWDFFFPNSNYTEGHRAADDAIHEAKILFELYKSGKFPL</sequence>
<dbReference type="Pfam" id="PF00929">
    <property type="entry name" value="RNase_T"/>
    <property type="match status" value="1"/>
</dbReference>
<dbReference type="InterPro" id="IPR013520">
    <property type="entry name" value="Ribonucl_H"/>
</dbReference>
<organism evidence="2">
    <name type="scientific">marine sediment metagenome</name>
    <dbReference type="NCBI Taxonomy" id="412755"/>
    <lineage>
        <taxon>unclassified sequences</taxon>
        <taxon>metagenomes</taxon>
        <taxon>ecological metagenomes</taxon>
    </lineage>
</organism>
<evidence type="ECO:0000259" key="1">
    <source>
        <dbReference type="SMART" id="SM00479"/>
    </source>
</evidence>
<dbReference type="SUPFAM" id="SSF53098">
    <property type="entry name" value="Ribonuclease H-like"/>
    <property type="match status" value="1"/>
</dbReference>
<accession>A0A0F9PMI1</accession>
<dbReference type="EMBL" id="LAZR01002334">
    <property type="protein sequence ID" value="KKN31374.1"/>
    <property type="molecule type" value="Genomic_DNA"/>
</dbReference>
<evidence type="ECO:0000313" key="2">
    <source>
        <dbReference type="EMBL" id="KKN31374.1"/>
    </source>
</evidence>
<comment type="caution">
    <text evidence="2">The sequence shown here is derived from an EMBL/GenBank/DDBJ whole genome shotgun (WGS) entry which is preliminary data.</text>
</comment>
<dbReference type="InterPro" id="IPR012337">
    <property type="entry name" value="RNaseH-like_sf"/>
</dbReference>
<dbReference type="AlphaFoldDB" id="A0A0F9PMI1"/>
<dbReference type="Gene3D" id="3.30.420.10">
    <property type="entry name" value="Ribonuclease H-like superfamily/Ribonuclease H"/>
    <property type="match status" value="1"/>
</dbReference>
<proteinExistence type="predicted"/>
<dbReference type="InterPro" id="IPR036397">
    <property type="entry name" value="RNaseH_sf"/>
</dbReference>
<protein>
    <recommendedName>
        <fullName evidence="1">Exonuclease domain-containing protein</fullName>
    </recommendedName>
</protein>
<gene>
    <name evidence="2" type="ORF">LCGC14_0824540</name>
</gene>
<reference evidence="2" key="1">
    <citation type="journal article" date="2015" name="Nature">
        <title>Complex archaea that bridge the gap between prokaryotes and eukaryotes.</title>
        <authorList>
            <person name="Spang A."/>
            <person name="Saw J.H."/>
            <person name="Jorgensen S.L."/>
            <person name="Zaremba-Niedzwiedzka K."/>
            <person name="Martijn J."/>
            <person name="Lind A.E."/>
            <person name="van Eijk R."/>
            <person name="Schleper C."/>
            <person name="Guy L."/>
            <person name="Ettema T.J."/>
        </authorList>
    </citation>
    <scope>NUCLEOTIDE SEQUENCE</scope>
</reference>